<dbReference type="PANTHER" id="PTHR21681">
    <property type="entry name" value="EUKARYOTIC TRANSLATION INITIATION FACTOR 3 SUBUNIT J"/>
    <property type="match status" value="1"/>
</dbReference>
<evidence type="ECO:0000313" key="9">
    <source>
        <dbReference type="Proteomes" id="UP000290189"/>
    </source>
</evidence>
<keyword evidence="7" id="KW-0496">Mitochondrion</keyword>
<keyword evidence="2" id="KW-0396">Initiation factor</keyword>
<proteinExistence type="predicted"/>
<dbReference type="Proteomes" id="UP000039324">
    <property type="component" value="Unassembled WGS sequence"/>
</dbReference>
<evidence type="ECO:0000256" key="4">
    <source>
        <dbReference type="SAM" id="MobiDB-lite"/>
    </source>
</evidence>
<evidence type="ECO:0000256" key="1">
    <source>
        <dbReference type="ARBA" id="ARBA00022490"/>
    </source>
</evidence>
<feature type="region of interest" description="Disordered" evidence="4">
    <location>
        <begin position="66"/>
        <end position="109"/>
    </location>
</feature>
<dbReference type="EMBL" id="CDSF01000086">
    <property type="protein sequence ID" value="CEO98671.1"/>
    <property type="molecule type" value="Genomic_DNA"/>
</dbReference>
<evidence type="ECO:0000256" key="2">
    <source>
        <dbReference type="ARBA" id="ARBA00022540"/>
    </source>
</evidence>
<dbReference type="InterPro" id="IPR013906">
    <property type="entry name" value="eIF3j"/>
</dbReference>
<reference evidence="7 9" key="2">
    <citation type="submission" date="2018-03" db="EMBL/GenBank/DDBJ databases">
        <authorList>
            <person name="Fogelqvist J."/>
        </authorList>
    </citation>
    <scope>NUCLEOTIDE SEQUENCE [LARGE SCALE GENOMIC DNA]</scope>
</reference>
<keyword evidence="3" id="KW-0648">Protein biosynthesis</keyword>
<dbReference type="GO" id="GO:0003743">
    <property type="term" value="F:translation initiation factor activity"/>
    <property type="evidence" value="ECO:0007669"/>
    <property type="project" value="UniProtKB-KW"/>
</dbReference>
<feature type="region of interest" description="Disordered" evidence="4">
    <location>
        <begin position="218"/>
        <end position="242"/>
    </location>
</feature>
<gene>
    <name evidence="6" type="ORF">PBRA_006785</name>
    <name evidence="7" type="ORF">PLBR_LOCUS8022</name>
</gene>
<evidence type="ECO:0000256" key="3">
    <source>
        <dbReference type="ARBA" id="ARBA00022917"/>
    </source>
</evidence>
<feature type="chain" id="PRO_5035990760" evidence="5">
    <location>
        <begin position="23"/>
        <end position="256"/>
    </location>
</feature>
<organism evidence="6 8">
    <name type="scientific">Plasmodiophora brassicae</name>
    <name type="common">Clubroot disease agent</name>
    <dbReference type="NCBI Taxonomy" id="37360"/>
    <lineage>
        <taxon>Eukaryota</taxon>
        <taxon>Sar</taxon>
        <taxon>Rhizaria</taxon>
        <taxon>Endomyxa</taxon>
        <taxon>Phytomyxea</taxon>
        <taxon>Plasmodiophorida</taxon>
        <taxon>Plasmodiophoridae</taxon>
        <taxon>Plasmodiophora</taxon>
    </lineage>
</organism>
<dbReference type="Gene3D" id="1.10.246.60">
    <property type="entry name" value="Eukaryotic translation initiation factor 3 like domains"/>
    <property type="match status" value="1"/>
</dbReference>
<dbReference type="Proteomes" id="UP000290189">
    <property type="component" value="Unassembled WGS sequence"/>
</dbReference>
<keyword evidence="1" id="KW-0963">Cytoplasm</keyword>
<evidence type="ECO:0000313" key="8">
    <source>
        <dbReference type="Proteomes" id="UP000039324"/>
    </source>
</evidence>
<dbReference type="AlphaFoldDB" id="A0A0G4IUA3"/>
<keyword evidence="8" id="KW-1185">Reference proteome</keyword>
<protein>
    <submittedName>
        <fullName evidence="6">Uncharacterized protein</fullName>
    </submittedName>
</protein>
<evidence type="ECO:0000313" key="7">
    <source>
        <dbReference type="EMBL" id="SPR00807.1"/>
    </source>
</evidence>
<dbReference type="InterPro" id="IPR023194">
    <property type="entry name" value="eIF3-like_dom_sf"/>
</dbReference>
<reference evidence="6 8" key="1">
    <citation type="submission" date="2015-02" db="EMBL/GenBank/DDBJ databases">
        <authorList>
            <person name="Chooi Y.-H."/>
        </authorList>
    </citation>
    <scope>NUCLEOTIDE SEQUENCE [LARGE SCALE GENOMIC DNA]</scope>
    <source>
        <strain evidence="6">E3</strain>
    </source>
</reference>
<feature type="compositionally biased region" description="Low complexity" evidence="4">
    <location>
        <begin position="75"/>
        <end position="102"/>
    </location>
</feature>
<evidence type="ECO:0000313" key="6">
    <source>
        <dbReference type="EMBL" id="CEO98671.1"/>
    </source>
</evidence>
<dbReference type="GO" id="GO:0005852">
    <property type="term" value="C:eukaryotic translation initiation factor 3 complex"/>
    <property type="evidence" value="ECO:0007669"/>
    <property type="project" value="InterPro"/>
</dbReference>
<dbReference type="EMBL" id="OVEO01000015">
    <property type="protein sequence ID" value="SPR00807.1"/>
    <property type="molecule type" value="Genomic_DNA"/>
</dbReference>
<geneLocation type="mitochondrion" evidence="7"/>
<sequence length="256" mass="27972">MVGTMGAGVSAVAFYLLLSVRTRLLTELPQAIVRERIMADDWSTPTGPVVVDDDDLHGGAVVDDWDASSDEEEVAASASVQRPAPVKKPAAAPVKQPAPARPKYVEPSPEEVAKQIRANRLADAEDLFGASDRNEARATQRLDEKLDELALASEDDYREFAANVAKRIEVERRGNTKRMTFLKELLKAASDPLSIEEINELKSALTVVYNQKNKVKQAATKKKKSKKAGRSLNVGGGGIFNEDEVDGAEFYEEEAF</sequence>
<feature type="compositionally biased region" description="Basic residues" evidence="4">
    <location>
        <begin position="218"/>
        <end position="229"/>
    </location>
</feature>
<accession>A0A0G4IUA3</accession>
<keyword evidence="5" id="KW-0732">Signal</keyword>
<evidence type="ECO:0000256" key="5">
    <source>
        <dbReference type="SAM" id="SignalP"/>
    </source>
</evidence>
<dbReference type="PANTHER" id="PTHR21681:SF0">
    <property type="entry name" value="EUKARYOTIC TRANSLATION INITIATION FACTOR 3 SUBUNIT J"/>
    <property type="match status" value="1"/>
</dbReference>
<name>A0A0G4IUA3_PLABS</name>
<feature type="signal peptide" evidence="5">
    <location>
        <begin position="1"/>
        <end position="22"/>
    </location>
</feature>
<dbReference type="Pfam" id="PF08597">
    <property type="entry name" value="eIF3_subunit"/>
    <property type="match status" value="1"/>
</dbReference>